<evidence type="ECO:0000313" key="2">
    <source>
        <dbReference type="EMBL" id="GAI79481.1"/>
    </source>
</evidence>
<keyword evidence="1" id="KW-0472">Membrane</keyword>
<proteinExistence type="predicted"/>
<dbReference type="EMBL" id="BARW01009358">
    <property type="protein sequence ID" value="GAI79481.1"/>
    <property type="molecule type" value="Genomic_DNA"/>
</dbReference>
<reference evidence="2" key="1">
    <citation type="journal article" date="2014" name="Front. Microbiol.">
        <title>High frequency of phylogenetically diverse reductive dehalogenase-homologous genes in deep subseafloor sedimentary metagenomes.</title>
        <authorList>
            <person name="Kawai M."/>
            <person name="Futagami T."/>
            <person name="Toyoda A."/>
            <person name="Takaki Y."/>
            <person name="Nishi S."/>
            <person name="Hori S."/>
            <person name="Arai W."/>
            <person name="Tsubouchi T."/>
            <person name="Morono Y."/>
            <person name="Uchiyama I."/>
            <person name="Ito T."/>
            <person name="Fujiyama A."/>
            <person name="Inagaki F."/>
            <person name="Takami H."/>
        </authorList>
    </citation>
    <scope>NUCLEOTIDE SEQUENCE</scope>
    <source>
        <strain evidence="2">Expedition CK06-06</strain>
    </source>
</reference>
<feature type="transmembrane region" description="Helical" evidence="1">
    <location>
        <begin position="73"/>
        <end position="96"/>
    </location>
</feature>
<gene>
    <name evidence="2" type="ORF">S12H4_18850</name>
</gene>
<organism evidence="2">
    <name type="scientific">marine sediment metagenome</name>
    <dbReference type="NCBI Taxonomy" id="412755"/>
    <lineage>
        <taxon>unclassified sequences</taxon>
        <taxon>metagenomes</taxon>
        <taxon>ecological metagenomes</taxon>
    </lineage>
</organism>
<dbReference type="AlphaFoldDB" id="X1SK19"/>
<keyword evidence="1" id="KW-0812">Transmembrane</keyword>
<accession>X1SK19</accession>
<feature type="transmembrane region" description="Helical" evidence="1">
    <location>
        <begin position="48"/>
        <end position="67"/>
    </location>
</feature>
<comment type="caution">
    <text evidence="2">The sequence shown here is derived from an EMBL/GenBank/DDBJ whole genome shotgun (WGS) entry which is preliminary data.</text>
</comment>
<keyword evidence="1" id="KW-1133">Transmembrane helix</keyword>
<evidence type="ECO:0000256" key="1">
    <source>
        <dbReference type="SAM" id="Phobius"/>
    </source>
</evidence>
<name>X1SK19_9ZZZZ</name>
<feature type="transmembrane region" description="Helical" evidence="1">
    <location>
        <begin position="18"/>
        <end position="36"/>
    </location>
</feature>
<protein>
    <submittedName>
        <fullName evidence="2">Uncharacterized protein</fullName>
    </submittedName>
</protein>
<sequence>MAQEFALVAPGTEEMTRMAAGGAGAGIVGVVEGMVIKMAPQLGAIEPVVTWGTMLGVPVAAAAAALFAPRGLISDVCMGAACGGLGILGYALPALVEPFGLTRRPGNQSAEERARLAAAREKVKLLPPGPLHAPQRAQAMAAVGAGYE</sequence>